<name>A0A817Z9X0_9BILA</name>
<dbReference type="Proteomes" id="UP000663825">
    <property type="component" value="Unassembled WGS sequence"/>
</dbReference>
<organism evidence="1 3">
    <name type="scientific">Rotaria socialis</name>
    <dbReference type="NCBI Taxonomy" id="392032"/>
    <lineage>
        <taxon>Eukaryota</taxon>
        <taxon>Metazoa</taxon>
        <taxon>Spiralia</taxon>
        <taxon>Gnathifera</taxon>
        <taxon>Rotifera</taxon>
        <taxon>Eurotatoria</taxon>
        <taxon>Bdelloidea</taxon>
        <taxon>Philodinida</taxon>
        <taxon>Philodinidae</taxon>
        <taxon>Rotaria</taxon>
    </lineage>
</organism>
<reference evidence="1" key="1">
    <citation type="submission" date="2021-02" db="EMBL/GenBank/DDBJ databases">
        <authorList>
            <person name="Nowell W R."/>
        </authorList>
    </citation>
    <scope>NUCLEOTIDE SEQUENCE</scope>
</reference>
<evidence type="ECO:0000313" key="1">
    <source>
        <dbReference type="EMBL" id="CAF3390739.1"/>
    </source>
</evidence>
<sequence>MRTSPFIIERVSYWLNSFSLAELVFVLNEDARIPPFDKFRISKIATAVRHKFMSDQPDECVKMLIDDLSTAYCQTRPMHKQNSLSSIMVHQNDHLLVPFRTSCPTCNRSLDASDAIQKRVRLYRQNGSVVIGIMYTLNCQHKDSTSITNNDNSPISIYPNFTRGNKCNVYTHNSLHHGDYIYLGGDIAIERSIIDRYTAQIVHNGLSMIGLASTMNQEAFNLGNHQLAPIERRLLSNILHAYLIIQFDLSMGNASVSTPDSLEHFSQWGWEQFPRLLTYFVYLWTNHRTLIGSCGEHCSKCLVVDGHQKSRRRICAFKDVKVDTQEMTDLVIGCCRTPIRSSRFCQLHNNETAISRTVQSKHVLKKQKLNRKFIRRLPKRLHETTGHLHVTGCRTLKETSDEYVKKCTRSLGIIALVSNCRIITSFSELYRSETLREIINLFATTIRVAGQLAPTCVYDDGCHLVKYIKNHIGKELAQTPAMLLLNSTPISVDRSHFRNHVGTFCRQTMNPDKNPLLDGVNTQAAEQTFSWLKQYAQIISNLNYLRAPLFMLVLFHLKNLSMVQKAPSFVSNVASSIPNVHGVSLCHLADNKSNFVSNSPEKLPMFKDEKSADLLHEHRINLPKGTTDWDAIMLDIMSKHN</sequence>
<dbReference type="OrthoDB" id="10011386at2759"/>
<dbReference type="Proteomes" id="UP000663873">
    <property type="component" value="Unassembled WGS sequence"/>
</dbReference>
<evidence type="ECO:0000313" key="4">
    <source>
        <dbReference type="Proteomes" id="UP000663873"/>
    </source>
</evidence>
<comment type="caution">
    <text evidence="1">The sequence shown here is derived from an EMBL/GenBank/DDBJ whole genome shotgun (WGS) entry which is preliminary data.</text>
</comment>
<accession>A0A817Z9X0</accession>
<evidence type="ECO:0000313" key="3">
    <source>
        <dbReference type="Proteomes" id="UP000663825"/>
    </source>
</evidence>
<keyword evidence="4" id="KW-1185">Reference proteome</keyword>
<gene>
    <name evidence="1" type="ORF">TIS948_LOCUS26811</name>
    <name evidence="2" type="ORF">UJA718_LOCUS20217</name>
</gene>
<dbReference type="AlphaFoldDB" id="A0A817Z9X0"/>
<evidence type="ECO:0000313" key="2">
    <source>
        <dbReference type="EMBL" id="CAF4416337.1"/>
    </source>
</evidence>
<dbReference type="EMBL" id="CAJOBP010003727">
    <property type="protein sequence ID" value="CAF4416337.1"/>
    <property type="molecule type" value="Genomic_DNA"/>
</dbReference>
<protein>
    <submittedName>
        <fullName evidence="1">Uncharacterized protein</fullName>
    </submittedName>
</protein>
<dbReference type="EMBL" id="CAJNXB010004763">
    <property type="protein sequence ID" value="CAF3390739.1"/>
    <property type="molecule type" value="Genomic_DNA"/>
</dbReference>
<proteinExistence type="predicted"/>